<name>A0ACB9QGC7_9MYRT</name>
<reference evidence="2" key="1">
    <citation type="journal article" date="2023" name="Front. Plant Sci.">
        <title>Chromosomal-level genome assembly of Melastoma candidum provides insights into trichome evolution.</title>
        <authorList>
            <person name="Zhong Y."/>
            <person name="Wu W."/>
            <person name="Sun C."/>
            <person name="Zou P."/>
            <person name="Liu Y."/>
            <person name="Dai S."/>
            <person name="Zhou R."/>
        </authorList>
    </citation>
    <scope>NUCLEOTIDE SEQUENCE [LARGE SCALE GENOMIC DNA]</scope>
</reference>
<sequence length="484" mass="54473">MMIMVMTTDEIEEGGVVRTWTTWEELLLGAAVLRHGPRDWDRVSSEVRCRIGVDDCRVGFAGFTAEACKAKYEELRERFSGCTAWFEELRMQRMLELRQAIQQSESSIGSLEYKLESLKAEPQECYSDDSSRTVSEEAVPKLHRSDSLRKGVLVDAASSDSLTRDVSTNCSADGPAETSRSPEEQIMQQPDIPQCPNTMRHRMLGILEEFCFGGYIRKRRGKRKRKGSTLEVKEGSVGENMFVGSADVRTDSQSRETLTLDIASARDKITTEETNIASKDYSAELMRLCDMIMEHKCAGVFLRRLNCQKRGRYKKAIRQHMDFQTIKSRITSSAIASSRELFRDMLLLINNALVFYSKNTREYKSATLLRDVVSSTRRQTPEETSRAQVSVAPIADPPPAPTMDISAAPAEDTNKLPGKVKATKNGPPRTPRGSKKSTKSDATPSVEESRSGGKRQANTVENMNERRRPPPLRPRKAGKRQRTR</sequence>
<gene>
    <name evidence="1" type="ORF">MLD38_021127</name>
</gene>
<evidence type="ECO:0000313" key="2">
    <source>
        <dbReference type="Proteomes" id="UP001057402"/>
    </source>
</evidence>
<dbReference type="Proteomes" id="UP001057402">
    <property type="component" value="Chromosome 6"/>
</dbReference>
<proteinExistence type="predicted"/>
<accession>A0ACB9QGC7</accession>
<keyword evidence="2" id="KW-1185">Reference proteome</keyword>
<protein>
    <submittedName>
        <fullName evidence="1">Uncharacterized protein</fullName>
    </submittedName>
</protein>
<evidence type="ECO:0000313" key="1">
    <source>
        <dbReference type="EMBL" id="KAI4365109.1"/>
    </source>
</evidence>
<dbReference type="EMBL" id="CM042885">
    <property type="protein sequence ID" value="KAI4365109.1"/>
    <property type="molecule type" value="Genomic_DNA"/>
</dbReference>
<organism evidence="1 2">
    <name type="scientific">Melastoma candidum</name>
    <dbReference type="NCBI Taxonomy" id="119954"/>
    <lineage>
        <taxon>Eukaryota</taxon>
        <taxon>Viridiplantae</taxon>
        <taxon>Streptophyta</taxon>
        <taxon>Embryophyta</taxon>
        <taxon>Tracheophyta</taxon>
        <taxon>Spermatophyta</taxon>
        <taxon>Magnoliopsida</taxon>
        <taxon>eudicotyledons</taxon>
        <taxon>Gunneridae</taxon>
        <taxon>Pentapetalae</taxon>
        <taxon>rosids</taxon>
        <taxon>malvids</taxon>
        <taxon>Myrtales</taxon>
        <taxon>Melastomataceae</taxon>
        <taxon>Melastomatoideae</taxon>
        <taxon>Melastomateae</taxon>
        <taxon>Melastoma</taxon>
    </lineage>
</organism>
<comment type="caution">
    <text evidence="1">The sequence shown here is derived from an EMBL/GenBank/DDBJ whole genome shotgun (WGS) entry which is preliminary data.</text>
</comment>